<dbReference type="SUPFAM" id="SSF51261">
    <property type="entry name" value="Duplicated hybrid motif"/>
    <property type="match status" value="1"/>
</dbReference>
<dbReference type="InterPro" id="IPR016047">
    <property type="entry name" value="M23ase_b-sheet_dom"/>
</dbReference>
<organism evidence="4 5">
    <name type="scientific">Natronosporangium hydrolyticum</name>
    <dbReference type="NCBI Taxonomy" id="2811111"/>
    <lineage>
        <taxon>Bacteria</taxon>
        <taxon>Bacillati</taxon>
        <taxon>Actinomycetota</taxon>
        <taxon>Actinomycetes</taxon>
        <taxon>Micromonosporales</taxon>
        <taxon>Micromonosporaceae</taxon>
        <taxon>Natronosporangium</taxon>
    </lineage>
</organism>
<feature type="domain" description="M23ase beta-sheet core" evidence="3">
    <location>
        <begin position="130"/>
        <end position="225"/>
    </location>
</feature>
<feature type="transmembrane region" description="Helical" evidence="2">
    <location>
        <begin position="37"/>
        <end position="59"/>
    </location>
</feature>
<dbReference type="GO" id="GO:0004222">
    <property type="term" value="F:metalloendopeptidase activity"/>
    <property type="evidence" value="ECO:0007669"/>
    <property type="project" value="TreeGrafter"/>
</dbReference>
<feature type="compositionally biased region" description="Polar residues" evidence="1">
    <location>
        <begin position="1"/>
        <end position="11"/>
    </location>
</feature>
<name>A0A895YH04_9ACTN</name>
<dbReference type="Pfam" id="PF01551">
    <property type="entry name" value="Peptidase_M23"/>
    <property type="match status" value="1"/>
</dbReference>
<dbReference type="PANTHER" id="PTHR21666">
    <property type="entry name" value="PEPTIDASE-RELATED"/>
    <property type="match status" value="1"/>
</dbReference>
<evidence type="ECO:0000313" key="4">
    <source>
        <dbReference type="EMBL" id="QSB17107.1"/>
    </source>
</evidence>
<keyword evidence="2" id="KW-1133">Transmembrane helix</keyword>
<reference evidence="4" key="1">
    <citation type="submission" date="2021-02" db="EMBL/GenBank/DDBJ databases">
        <title>Natrosporangium hydrolyticum gen. nov., sp. nov, a haloalkaliphilic actinobacterium from a soda solonchak soil.</title>
        <authorList>
            <person name="Sorokin D.Y."/>
            <person name="Khijniak T.V."/>
            <person name="Zakharycheva A.P."/>
            <person name="Boueva O.V."/>
            <person name="Ariskina E.V."/>
            <person name="Hahnke R.L."/>
            <person name="Bunk B."/>
            <person name="Sproer C."/>
            <person name="Schumann P."/>
            <person name="Evtushenko L.I."/>
            <person name="Kublanov I.V."/>
        </authorList>
    </citation>
    <scope>NUCLEOTIDE SEQUENCE</scope>
    <source>
        <strain evidence="4">DSM 106523</strain>
    </source>
</reference>
<dbReference type="EMBL" id="CP070499">
    <property type="protein sequence ID" value="QSB17107.1"/>
    <property type="molecule type" value="Genomic_DNA"/>
</dbReference>
<dbReference type="InterPro" id="IPR011055">
    <property type="entry name" value="Dup_hybrid_motif"/>
</dbReference>
<evidence type="ECO:0000256" key="1">
    <source>
        <dbReference type="SAM" id="MobiDB-lite"/>
    </source>
</evidence>
<evidence type="ECO:0000313" key="5">
    <source>
        <dbReference type="Proteomes" id="UP000662857"/>
    </source>
</evidence>
<keyword evidence="2" id="KW-0472">Membrane</keyword>
<keyword evidence="2" id="KW-0812">Transmembrane</keyword>
<dbReference type="AlphaFoldDB" id="A0A895YH04"/>
<dbReference type="CDD" id="cd12797">
    <property type="entry name" value="M23_peptidase"/>
    <property type="match status" value="1"/>
</dbReference>
<feature type="region of interest" description="Disordered" evidence="1">
    <location>
        <begin position="1"/>
        <end position="29"/>
    </location>
</feature>
<keyword evidence="5" id="KW-1185">Reference proteome</keyword>
<evidence type="ECO:0000256" key="2">
    <source>
        <dbReference type="SAM" id="Phobius"/>
    </source>
</evidence>
<dbReference type="PANTHER" id="PTHR21666:SF270">
    <property type="entry name" value="MUREIN HYDROLASE ACTIVATOR ENVC"/>
    <property type="match status" value="1"/>
</dbReference>
<gene>
    <name evidence="4" type="ORF">JQS43_04485</name>
</gene>
<protein>
    <submittedName>
        <fullName evidence="4">M23 family metallopeptidase</fullName>
    </submittedName>
</protein>
<sequence>MRHSHTGQSRRVSLDEDSSPARYRGRRRVPAAPRSRYAAVVTSAVVGAGVVALGAGAGFDDAKLDPDRLSSLGNLDTSALEGRAEAAERASRAEREGGLATSIPQAAPDVWLLPMHNYSFTSSYGWRWGRMHNGIDLAAPQGAPIYAVHAGTVVLSRWHGGFGYAVVIDHGDGVETLYAHASELLVSEGQEVTAGDRIALVGNTGFSFGPHLHFEIHQHNTPVEPLEWLEERGVDVLNAKEEIYG</sequence>
<evidence type="ECO:0000259" key="3">
    <source>
        <dbReference type="Pfam" id="PF01551"/>
    </source>
</evidence>
<accession>A0A895YH04</accession>
<dbReference type="Proteomes" id="UP000662857">
    <property type="component" value="Chromosome"/>
</dbReference>
<dbReference type="Gene3D" id="2.70.70.10">
    <property type="entry name" value="Glucose Permease (Domain IIA)"/>
    <property type="match status" value="1"/>
</dbReference>
<dbReference type="InterPro" id="IPR050570">
    <property type="entry name" value="Cell_wall_metabolism_enzyme"/>
</dbReference>
<dbReference type="KEGG" id="nhy:JQS43_04485"/>
<proteinExistence type="predicted"/>